<reference evidence="2 3" key="1">
    <citation type="journal article" date="2019" name="Anaerobe">
        <title>Detection of Robinsoniella peoriensis in multiple bone samples of a trauma patient.</title>
        <authorList>
            <person name="Schrottner P."/>
            <person name="Hartwich K."/>
            <person name="Bunk B."/>
            <person name="Schober I."/>
            <person name="Helbig S."/>
            <person name="Rudolph W.W."/>
            <person name="Gunzer F."/>
        </authorList>
    </citation>
    <scope>NUCLEOTIDE SEQUENCE [LARGE SCALE GENOMIC DNA]</scope>
    <source>
        <strain evidence="2 3">DSM 106044</strain>
    </source>
</reference>
<accession>A0A4U8Q256</accession>
<gene>
    <name evidence="2" type="primary">bglK_4</name>
    <name evidence="2" type="ORF">DSM106044_05329</name>
</gene>
<dbReference type="Gene3D" id="3.30.420.40">
    <property type="match status" value="2"/>
</dbReference>
<sequence length="294" mass="31893">MKIAVLDIGGTSIKSGEFMDGRLCNIKETDTNAQNGGAYVMERAVEILKGYKGFDRIGISTAGQVDSSRGCIRYANSNIPGYTGMEVKRIMEENFHVPAAVENDVNAAALGEANFGAGREFADFLCLTYGTGVGGAIVIDHKVYKGSRFSAGEFGGMVIHPGDRNISKDIFSGCYERYASTTALVKNAMLLDESLSNGKRIFERLKEESVAEIIDAWIEEIVLGLVSLTHIFNPSCIILGGGVMKQKYILDKICNILYNNVMESYRDVNIRQAQLGNTAGLLGAVQIALDLKGY</sequence>
<keyword evidence="2" id="KW-0808">Transferase</keyword>
<dbReference type="STRING" id="180332.GCA_000797495_01747"/>
<comment type="caution">
    <text evidence="2">The sequence shown here is derived from an EMBL/GenBank/DDBJ whole genome shotgun (WGS) entry which is preliminary data.</text>
</comment>
<comment type="similarity">
    <text evidence="1">Belongs to the ROK (NagC/XylR) family.</text>
</comment>
<keyword evidence="2" id="KW-0418">Kinase</keyword>
<evidence type="ECO:0000313" key="2">
    <source>
        <dbReference type="EMBL" id="TLC97962.1"/>
    </source>
</evidence>
<dbReference type="RefSeq" id="WP_138004085.1">
    <property type="nucleotide sequence ID" value="NZ_QGQD01000107.1"/>
</dbReference>
<protein>
    <submittedName>
        <fullName evidence="2">Beta-glucoside kinase</fullName>
        <ecNumber evidence="2">2.7.1.85</ecNumber>
    </submittedName>
</protein>
<dbReference type="PANTHER" id="PTHR18964">
    <property type="entry name" value="ROK (REPRESSOR, ORF, KINASE) FAMILY"/>
    <property type="match status" value="1"/>
</dbReference>
<dbReference type="GO" id="GO:0047700">
    <property type="term" value="F:beta-glucoside kinase activity"/>
    <property type="evidence" value="ECO:0007669"/>
    <property type="project" value="UniProtKB-EC"/>
</dbReference>
<dbReference type="EC" id="2.7.1.85" evidence="2"/>
<name>A0A4U8Q256_9FIRM</name>
<evidence type="ECO:0000256" key="1">
    <source>
        <dbReference type="ARBA" id="ARBA00006479"/>
    </source>
</evidence>
<dbReference type="PANTHER" id="PTHR18964:SF165">
    <property type="entry name" value="BETA-GLUCOSIDE KINASE"/>
    <property type="match status" value="1"/>
</dbReference>
<evidence type="ECO:0000313" key="3">
    <source>
        <dbReference type="Proteomes" id="UP000306509"/>
    </source>
</evidence>
<dbReference type="AlphaFoldDB" id="A0A4U8Q256"/>
<dbReference type="InterPro" id="IPR043129">
    <property type="entry name" value="ATPase_NBD"/>
</dbReference>
<proteinExistence type="inferred from homology"/>
<organism evidence="2 3">
    <name type="scientific">Robinsoniella peoriensis</name>
    <dbReference type="NCBI Taxonomy" id="180332"/>
    <lineage>
        <taxon>Bacteria</taxon>
        <taxon>Bacillati</taxon>
        <taxon>Bacillota</taxon>
        <taxon>Clostridia</taxon>
        <taxon>Lachnospirales</taxon>
        <taxon>Lachnospiraceae</taxon>
        <taxon>Robinsoniella</taxon>
    </lineage>
</organism>
<dbReference type="Pfam" id="PF00480">
    <property type="entry name" value="ROK"/>
    <property type="match status" value="1"/>
</dbReference>
<keyword evidence="3" id="KW-1185">Reference proteome</keyword>
<dbReference type="CDD" id="cd24068">
    <property type="entry name" value="ASKHA_NBD_ROK_FnNanK-like"/>
    <property type="match status" value="1"/>
</dbReference>
<dbReference type="SUPFAM" id="SSF53067">
    <property type="entry name" value="Actin-like ATPase domain"/>
    <property type="match status" value="1"/>
</dbReference>
<dbReference type="Proteomes" id="UP000306509">
    <property type="component" value="Unassembled WGS sequence"/>
</dbReference>
<dbReference type="InterPro" id="IPR000600">
    <property type="entry name" value="ROK"/>
</dbReference>
<dbReference type="EMBL" id="QGQD01000107">
    <property type="protein sequence ID" value="TLC97962.1"/>
    <property type="molecule type" value="Genomic_DNA"/>
</dbReference>